<keyword evidence="9" id="KW-0812">Transmembrane</keyword>
<feature type="compositionally biased region" description="Polar residues" evidence="8">
    <location>
        <begin position="446"/>
        <end position="462"/>
    </location>
</feature>
<protein>
    <recommendedName>
        <fullName evidence="3">phospholipase C</fullName>
        <ecNumber evidence="3">3.1.4.3</ecNumber>
    </recommendedName>
</protein>
<evidence type="ECO:0000313" key="12">
    <source>
        <dbReference type="Proteomes" id="UP001344658"/>
    </source>
</evidence>
<keyword evidence="9" id="KW-0472">Membrane</keyword>
<keyword evidence="5" id="KW-0378">Hydrolase</keyword>
<keyword evidence="12" id="KW-1185">Reference proteome</keyword>
<comment type="caution">
    <text evidence="11">The sequence shown here is derived from an EMBL/GenBank/DDBJ whole genome shotgun (WGS) entry which is preliminary data.</text>
</comment>
<feature type="transmembrane region" description="Helical" evidence="9">
    <location>
        <begin position="611"/>
        <end position="631"/>
    </location>
</feature>
<dbReference type="InterPro" id="IPR006311">
    <property type="entry name" value="TAT_signal"/>
</dbReference>
<evidence type="ECO:0000313" key="11">
    <source>
        <dbReference type="EMBL" id="MEE4545348.1"/>
    </source>
</evidence>
<evidence type="ECO:0000256" key="10">
    <source>
        <dbReference type="SAM" id="SignalP"/>
    </source>
</evidence>
<gene>
    <name evidence="11" type="ORF">V2S66_25700</name>
</gene>
<keyword evidence="9" id="KW-1133">Transmembrane helix</keyword>
<dbReference type="PANTHER" id="PTHR31956">
    <property type="entry name" value="NON-SPECIFIC PHOSPHOLIPASE C4-RELATED"/>
    <property type="match status" value="1"/>
</dbReference>
<accession>A0ABU7PHR6</accession>
<dbReference type="Gene3D" id="3.40.720.10">
    <property type="entry name" value="Alkaline Phosphatase, subunit A"/>
    <property type="match status" value="1"/>
</dbReference>
<dbReference type="RefSeq" id="WP_330798894.1">
    <property type="nucleotide sequence ID" value="NZ_JAZEWV010000028.1"/>
</dbReference>
<evidence type="ECO:0000256" key="6">
    <source>
        <dbReference type="ARBA" id="ARBA00023026"/>
    </source>
</evidence>
<evidence type="ECO:0000256" key="2">
    <source>
        <dbReference type="ARBA" id="ARBA00009717"/>
    </source>
</evidence>
<comment type="catalytic activity">
    <reaction evidence="7">
        <text>a 1,2-diacyl-sn-glycero-3-phosphocholine + H2O = phosphocholine + a 1,2-diacyl-sn-glycerol + H(+)</text>
        <dbReference type="Rhea" id="RHEA:10604"/>
        <dbReference type="ChEBI" id="CHEBI:15377"/>
        <dbReference type="ChEBI" id="CHEBI:15378"/>
        <dbReference type="ChEBI" id="CHEBI:17815"/>
        <dbReference type="ChEBI" id="CHEBI:57643"/>
        <dbReference type="ChEBI" id="CHEBI:295975"/>
        <dbReference type="EC" id="3.1.4.3"/>
    </reaction>
    <physiologicalReaction direction="left-to-right" evidence="7">
        <dbReference type="Rhea" id="RHEA:10605"/>
    </physiologicalReaction>
</comment>
<dbReference type="Pfam" id="PF04185">
    <property type="entry name" value="Phosphoesterase"/>
    <property type="match status" value="1"/>
</dbReference>
<feature type="region of interest" description="Disordered" evidence="8">
    <location>
        <begin position="444"/>
        <end position="477"/>
    </location>
</feature>
<comment type="similarity">
    <text evidence="2">Belongs to the bacterial phospholipase C family.</text>
</comment>
<dbReference type="EC" id="3.1.4.3" evidence="3"/>
<dbReference type="EMBL" id="JAZEWV010000028">
    <property type="protein sequence ID" value="MEE4545348.1"/>
    <property type="molecule type" value="Genomic_DNA"/>
</dbReference>
<dbReference type="InterPro" id="IPR007312">
    <property type="entry name" value="Phosphoesterase"/>
</dbReference>
<dbReference type="PROSITE" id="PS51318">
    <property type="entry name" value="TAT"/>
    <property type="match status" value="1"/>
</dbReference>
<feature type="compositionally biased region" description="Polar residues" evidence="8">
    <location>
        <begin position="596"/>
        <end position="608"/>
    </location>
</feature>
<evidence type="ECO:0000256" key="8">
    <source>
        <dbReference type="SAM" id="MobiDB-lite"/>
    </source>
</evidence>
<name>A0ABU7PHR6_9ACTN</name>
<feature type="region of interest" description="Disordered" evidence="8">
    <location>
        <begin position="561"/>
        <end position="609"/>
    </location>
</feature>
<reference evidence="11 12" key="1">
    <citation type="submission" date="2023-12" db="EMBL/GenBank/DDBJ databases">
        <title>Streptomyces sp. V4-01.</title>
        <authorList>
            <person name="Somphong A."/>
            <person name="Phongsopitanun W."/>
        </authorList>
    </citation>
    <scope>NUCLEOTIDE SEQUENCE [LARGE SCALE GENOMIC DNA]</scope>
    <source>
        <strain evidence="11 12">V4-01</strain>
    </source>
</reference>
<dbReference type="PANTHER" id="PTHR31956:SF1">
    <property type="entry name" value="NON-SPECIFIC PHOSPHOLIPASE C1"/>
    <property type="match status" value="1"/>
</dbReference>
<evidence type="ECO:0000256" key="3">
    <source>
        <dbReference type="ARBA" id="ARBA00012018"/>
    </source>
</evidence>
<proteinExistence type="inferred from homology"/>
<evidence type="ECO:0000256" key="9">
    <source>
        <dbReference type="SAM" id="Phobius"/>
    </source>
</evidence>
<comment type="subcellular location">
    <subcellularLocation>
        <location evidence="1">Secreted</location>
        <location evidence="1">Cell wall</location>
    </subcellularLocation>
</comment>
<keyword evidence="10" id="KW-0732">Signal</keyword>
<evidence type="ECO:0000256" key="7">
    <source>
        <dbReference type="ARBA" id="ARBA00048421"/>
    </source>
</evidence>
<keyword evidence="4" id="KW-0134">Cell wall</keyword>
<dbReference type="InterPro" id="IPR017850">
    <property type="entry name" value="Alkaline_phosphatase_core_sf"/>
</dbReference>
<evidence type="ECO:0000256" key="1">
    <source>
        <dbReference type="ARBA" id="ARBA00004191"/>
    </source>
</evidence>
<evidence type="ECO:0000256" key="4">
    <source>
        <dbReference type="ARBA" id="ARBA00022512"/>
    </source>
</evidence>
<organism evidence="11 12">
    <name type="scientific">Actinacidiphila polyblastidii</name>
    <dbReference type="NCBI Taxonomy" id="3110430"/>
    <lineage>
        <taxon>Bacteria</taxon>
        <taxon>Bacillati</taxon>
        <taxon>Actinomycetota</taxon>
        <taxon>Actinomycetes</taxon>
        <taxon>Kitasatosporales</taxon>
        <taxon>Streptomycetaceae</taxon>
        <taxon>Actinacidiphila</taxon>
    </lineage>
</organism>
<feature type="chain" id="PRO_5046709184" description="phospholipase C" evidence="10">
    <location>
        <begin position="41"/>
        <end position="643"/>
    </location>
</feature>
<dbReference type="CDD" id="cd16013">
    <property type="entry name" value="AcpA"/>
    <property type="match status" value="1"/>
</dbReference>
<dbReference type="Proteomes" id="UP001344658">
    <property type="component" value="Unassembled WGS sequence"/>
</dbReference>
<sequence>MSTTSGTGRGRGAAARRRAARWGACAGAAALVLLGGTAPAADADSPAHHGGGESTTTPIKHLVVIFDENISFDHYFGTYPVAANTDGTKFTPSRQTPKKIDTLGNAGLLTKNPNQYAPQRLSPSQALTCDQNHNYGAEQYAGDGGKADAYVQNTETSKCSGGLYGVPGLVMDYYDGNTVTGLWNYAQHYSLGDNSWSSTYGPSTPGALNLISGQTHGVISVDPKSGTENPTQTATPDAYTVVSPDAKGVGTVINDPDPAFDDCSDNSHTSTNALAVMQGKNVGDLLNSKGVSWGWFQGGFRPATAWDGKQGDYASCAATTHTNIGGAASVDYSPHHSPFEYYKSTANPHHLPPKNTAEIGHNGQANHNYDLADFDSAVKADSLPAVSFLKAAEFQDGHAGYSDPVDEQNFLIKEINQLQKSPQWKDTAVVISYDDSDGWYDHAFASPQNGSKDTTLGSNGKSVDSPACQAGPKSAGGYADRCGPGTRQPLLVISPYSKVNSVDHTRTEQASVTRFIEDNWKTARVGDASFDQRANSLAGAFDFRHPNDKQVLLNSDGSVQSVKNISTHTPPPGKPGSGDNSGSGSAPAANQPGADGNTTAQLAETGGSSPVLPLGITAGVLLVGGGALYYARRHRRSTPTAAI</sequence>
<keyword evidence="6" id="KW-0843">Virulence</keyword>
<keyword evidence="4" id="KW-0964">Secreted</keyword>
<evidence type="ECO:0000256" key="5">
    <source>
        <dbReference type="ARBA" id="ARBA00022801"/>
    </source>
</evidence>
<feature type="signal peptide" evidence="10">
    <location>
        <begin position="1"/>
        <end position="40"/>
    </location>
</feature>